<dbReference type="GO" id="GO:0000976">
    <property type="term" value="F:transcription cis-regulatory region binding"/>
    <property type="evidence" value="ECO:0007669"/>
    <property type="project" value="TreeGrafter"/>
</dbReference>
<dbReference type="CDD" id="cd01392">
    <property type="entry name" value="HTH_LacI"/>
    <property type="match status" value="1"/>
</dbReference>
<dbReference type="Gene3D" id="3.40.50.2300">
    <property type="match status" value="2"/>
</dbReference>
<evidence type="ECO:0000256" key="3">
    <source>
        <dbReference type="ARBA" id="ARBA00023163"/>
    </source>
</evidence>
<evidence type="ECO:0000256" key="2">
    <source>
        <dbReference type="ARBA" id="ARBA00023125"/>
    </source>
</evidence>
<dbReference type="GO" id="GO:0003700">
    <property type="term" value="F:DNA-binding transcription factor activity"/>
    <property type="evidence" value="ECO:0007669"/>
    <property type="project" value="TreeGrafter"/>
</dbReference>
<evidence type="ECO:0000256" key="1">
    <source>
        <dbReference type="ARBA" id="ARBA00023015"/>
    </source>
</evidence>
<dbReference type="SUPFAM" id="SSF47413">
    <property type="entry name" value="lambda repressor-like DNA-binding domains"/>
    <property type="match status" value="1"/>
</dbReference>
<keyword evidence="3" id="KW-0804">Transcription</keyword>
<dbReference type="CDD" id="cd06267">
    <property type="entry name" value="PBP1_LacI_sugar_binding-like"/>
    <property type="match status" value="1"/>
</dbReference>
<evidence type="ECO:0000259" key="4">
    <source>
        <dbReference type="PROSITE" id="PS50932"/>
    </source>
</evidence>
<dbReference type="SMART" id="SM00354">
    <property type="entry name" value="HTH_LACI"/>
    <property type="match status" value="1"/>
</dbReference>
<dbReference type="EMBL" id="QGDL01000012">
    <property type="protein sequence ID" value="PWJ23804.1"/>
    <property type="molecule type" value="Genomic_DNA"/>
</dbReference>
<keyword evidence="6" id="KW-1185">Reference proteome</keyword>
<gene>
    <name evidence="5" type="ORF">A8806_11249</name>
</gene>
<dbReference type="InterPro" id="IPR000843">
    <property type="entry name" value="HTH_LacI"/>
</dbReference>
<dbReference type="Gene3D" id="1.10.260.40">
    <property type="entry name" value="lambda repressor-like DNA-binding domains"/>
    <property type="match status" value="1"/>
</dbReference>
<keyword evidence="1" id="KW-0805">Transcription regulation</keyword>
<dbReference type="PANTHER" id="PTHR30146">
    <property type="entry name" value="LACI-RELATED TRANSCRIPTIONAL REPRESSOR"/>
    <property type="match status" value="1"/>
</dbReference>
<dbReference type="OrthoDB" id="9775106at2"/>
<evidence type="ECO:0000313" key="6">
    <source>
        <dbReference type="Proteomes" id="UP000245845"/>
    </source>
</evidence>
<protein>
    <submittedName>
        <fullName evidence="5">LacI family transcriptional regulator</fullName>
    </submittedName>
</protein>
<dbReference type="Proteomes" id="UP000245845">
    <property type="component" value="Unassembled WGS sequence"/>
</dbReference>
<reference evidence="5 6" key="1">
    <citation type="submission" date="2018-05" db="EMBL/GenBank/DDBJ databases">
        <title>The Hungate 1000. A catalogue of reference genomes from the rumen microbiome.</title>
        <authorList>
            <person name="Kelly W."/>
        </authorList>
    </citation>
    <scope>NUCLEOTIDE SEQUENCE [LARGE SCALE GENOMIC DNA]</scope>
    <source>
        <strain evidence="5 6">NLAE-zl-C242</strain>
    </source>
</reference>
<keyword evidence="2" id="KW-0238">DNA-binding</keyword>
<comment type="caution">
    <text evidence="5">The sequence shown here is derived from an EMBL/GenBank/DDBJ whole genome shotgun (WGS) entry which is preliminary data.</text>
</comment>
<organism evidence="5 6">
    <name type="scientific">Faecalicatena orotica</name>
    <dbReference type="NCBI Taxonomy" id="1544"/>
    <lineage>
        <taxon>Bacteria</taxon>
        <taxon>Bacillati</taxon>
        <taxon>Bacillota</taxon>
        <taxon>Clostridia</taxon>
        <taxon>Lachnospirales</taxon>
        <taxon>Lachnospiraceae</taxon>
        <taxon>Faecalicatena</taxon>
    </lineage>
</organism>
<sequence length="333" mass="37867">MGITIKQLSEMSGYSCSTISRVITNKGNVKAETREAVERLLMEQNYRTNVMELRMAGINQRTIMIIVGDLDNWFYMEMIRGIQRRVAEEGYISVIGYSDNEEKAENEYVQMAYQESYAGIMFINVKGDSILKQMLMQNKCPVVFLNRSVRFVDLDTVCSDNYQGGYMATNYLIEMGHRKIAHLTGSLYSSVTFERMRGYEDAMRDAHCVISKHSLFYGDLKRESGYQFGRQLAEKGWDFTAVFCGNDLMAVGLLEALEEYGIQVPEEVSIVCYDDTPIAEKAKIHLTTVGVEASRMGKVASEMLLSRIAGENIESRTISFKPKMTIRDSVRKI</sequence>
<dbReference type="AlphaFoldDB" id="A0A2Y9CAG4"/>
<dbReference type="PANTHER" id="PTHR30146:SF109">
    <property type="entry name" value="HTH-TYPE TRANSCRIPTIONAL REGULATOR GALS"/>
    <property type="match status" value="1"/>
</dbReference>
<evidence type="ECO:0000313" key="5">
    <source>
        <dbReference type="EMBL" id="PWJ23804.1"/>
    </source>
</evidence>
<dbReference type="PROSITE" id="PS50932">
    <property type="entry name" value="HTH_LACI_2"/>
    <property type="match status" value="1"/>
</dbReference>
<dbReference type="Pfam" id="PF13377">
    <property type="entry name" value="Peripla_BP_3"/>
    <property type="match status" value="1"/>
</dbReference>
<name>A0A2Y9CAG4_9FIRM</name>
<dbReference type="InterPro" id="IPR010982">
    <property type="entry name" value="Lambda_DNA-bd_dom_sf"/>
</dbReference>
<dbReference type="RefSeq" id="WP_109732641.1">
    <property type="nucleotide sequence ID" value="NZ_BAAACK010000025.1"/>
</dbReference>
<dbReference type="InterPro" id="IPR028082">
    <property type="entry name" value="Peripla_BP_I"/>
</dbReference>
<dbReference type="SUPFAM" id="SSF53822">
    <property type="entry name" value="Periplasmic binding protein-like I"/>
    <property type="match status" value="1"/>
</dbReference>
<dbReference type="InterPro" id="IPR046335">
    <property type="entry name" value="LacI/GalR-like_sensor"/>
</dbReference>
<feature type="domain" description="HTH lacI-type" evidence="4">
    <location>
        <begin position="3"/>
        <end position="57"/>
    </location>
</feature>
<accession>A0A2Y9CAG4</accession>
<proteinExistence type="predicted"/>
<dbReference type="Pfam" id="PF00356">
    <property type="entry name" value="LacI"/>
    <property type="match status" value="1"/>
</dbReference>